<proteinExistence type="inferred from homology"/>
<dbReference type="GO" id="GO:0016020">
    <property type="term" value="C:membrane"/>
    <property type="evidence" value="ECO:0007669"/>
    <property type="project" value="UniProtKB-SubCell"/>
</dbReference>
<evidence type="ECO:0000259" key="7">
    <source>
        <dbReference type="SMART" id="SM00337"/>
    </source>
</evidence>
<organism evidence="8 9">
    <name type="scientific">Coilia grayii</name>
    <name type="common">Gray's grenadier anchovy</name>
    <dbReference type="NCBI Taxonomy" id="363190"/>
    <lineage>
        <taxon>Eukaryota</taxon>
        <taxon>Metazoa</taxon>
        <taxon>Chordata</taxon>
        <taxon>Craniata</taxon>
        <taxon>Vertebrata</taxon>
        <taxon>Euteleostomi</taxon>
        <taxon>Actinopterygii</taxon>
        <taxon>Neopterygii</taxon>
        <taxon>Teleostei</taxon>
        <taxon>Clupei</taxon>
        <taxon>Clupeiformes</taxon>
        <taxon>Clupeoidei</taxon>
        <taxon>Engraulidae</taxon>
        <taxon>Coilinae</taxon>
        <taxon>Coilia</taxon>
    </lineage>
</organism>
<accession>A0ABD1KRC2</accession>
<keyword evidence="9" id="KW-1185">Reference proteome</keyword>
<dbReference type="PANTHER" id="PTHR11256:SF48">
    <property type="entry name" value="BCL-2-RELATED OVARIAN KILLER PROTEIN"/>
    <property type="match status" value="1"/>
</dbReference>
<dbReference type="CDD" id="cd06845">
    <property type="entry name" value="Bcl-2_like"/>
    <property type="match status" value="1"/>
</dbReference>
<comment type="similarity">
    <text evidence="2">Belongs to the Bcl-2 family.</text>
</comment>
<evidence type="ECO:0000256" key="5">
    <source>
        <dbReference type="ARBA" id="ARBA00022989"/>
    </source>
</evidence>
<evidence type="ECO:0000256" key="1">
    <source>
        <dbReference type="ARBA" id="ARBA00004167"/>
    </source>
</evidence>
<dbReference type="InterPro" id="IPR002475">
    <property type="entry name" value="Bcl2-like"/>
</dbReference>
<evidence type="ECO:0000313" key="9">
    <source>
        <dbReference type="Proteomes" id="UP001591681"/>
    </source>
</evidence>
<dbReference type="PANTHER" id="PTHR11256">
    <property type="entry name" value="BCL-2 RELATED"/>
    <property type="match status" value="1"/>
</dbReference>
<dbReference type="SMART" id="SM00337">
    <property type="entry name" value="BCL"/>
    <property type="match status" value="1"/>
</dbReference>
<dbReference type="InterPro" id="IPR046371">
    <property type="entry name" value="Bcl-2_BH1-3"/>
</dbReference>
<dbReference type="GO" id="GO:0006915">
    <property type="term" value="P:apoptotic process"/>
    <property type="evidence" value="ECO:0007669"/>
    <property type="project" value="UniProtKB-KW"/>
</dbReference>
<sequence length="201" mass="22924">MSPLQFEAFDRTRTFVFQSKALCIEYIYSRLVREGLISPVTKYEHLKSSGTPEEVFAVLLKLSDEMDSMCPYVYHDIAKQLNILVDMENMVSDAFFTVAMEISSSGMTWGKVVAIYALAGALAVDCVYQGHTEMVYTIVDSMGVLAYKCLAPWLMQRGGWMDITNCIVKPAPDLQSYWINNISTTWRNIWQILVIKLTKTW</sequence>
<comment type="subcellular location">
    <subcellularLocation>
        <location evidence="1">Membrane</location>
        <topology evidence="1">Single-pass membrane protein</topology>
    </subcellularLocation>
</comment>
<keyword evidence="4" id="KW-0053">Apoptosis</keyword>
<keyword evidence="5" id="KW-1133">Transmembrane helix</keyword>
<comment type="caution">
    <text evidence="8">The sequence shown here is derived from an EMBL/GenBank/DDBJ whole genome shotgun (WGS) entry which is preliminary data.</text>
</comment>
<keyword evidence="6" id="KW-0472">Membrane</keyword>
<dbReference type="EMBL" id="JBHFQA010000003">
    <property type="protein sequence ID" value="KAL2101693.1"/>
    <property type="molecule type" value="Genomic_DNA"/>
</dbReference>
<dbReference type="SUPFAM" id="SSF56854">
    <property type="entry name" value="Bcl-2 inhibitors of programmed cell death"/>
    <property type="match status" value="1"/>
</dbReference>
<dbReference type="PROSITE" id="PS50062">
    <property type="entry name" value="BCL2_FAMILY"/>
    <property type="match status" value="1"/>
</dbReference>
<evidence type="ECO:0000256" key="2">
    <source>
        <dbReference type="ARBA" id="ARBA00009458"/>
    </source>
</evidence>
<keyword evidence="3" id="KW-0812">Transmembrane</keyword>
<dbReference type="Pfam" id="PF00452">
    <property type="entry name" value="Bcl-2"/>
    <property type="match status" value="1"/>
</dbReference>
<dbReference type="InterPro" id="IPR026298">
    <property type="entry name" value="Bcl-2_fam"/>
</dbReference>
<reference evidence="8 9" key="1">
    <citation type="submission" date="2024-09" db="EMBL/GenBank/DDBJ databases">
        <title>A chromosome-level genome assembly of Gray's grenadier anchovy, Coilia grayii.</title>
        <authorList>
            <person name="Fu Z."/>
        </authorList>
    </citation>
    <scope>NUCLEOTIDE SEQUENCE [LARGE SCALE GENOMIC DNA]</scope>
    <source>
        <strain evidence="8">G4</strain>
        <tissue evidence="8">Muscle</tissue>
    </source>
</reference>
<dbReference type="Gene3D" id="1.10.437.10">
    <property type="entry name" value="Blc2-like"/>
    <property type="match status" value="1"/>
</dbReference>
<gene>
    <name evidence="8" type="ORF">ACEWY4_003454</name>
</gene>
<dbReference type="Proteomes" id="UP001591681">
    <property type="component" value="Unassembled WGS sequence"/>
</dbReference>
<evidence type="ECO:0000256" key="6">
    <source>
        <dbReference type="ARBA" id="ARBA00023136"/>
    </source>
</evidence>
<dbReference type="AlphaFoldDB" id="A0ABD1KRC2"/>
<dbReference type="PRINTS" id="PR01862">
    <property type="entry name" value="BCL2FAMILY"/>
</dbReference>
<evidence type="ECO:0000256" key="4">
    <source>
        <dbReference type="ARBA" id="ARBA00022703"/>
    </source>
</evidence>
<protein>
    <recommendedName>
        <fullName evidence="7">Bcl-2 Bcl-2 homology region 1-3 domain-containing protein</fullName>
    </recommendedName>
</protein>
<feature type="domain" description="Bcl-2 Bcl-2 homology region 1-3" evidence="7">
    <location>
        <begin position="59"/>
        <end position="160"/>
    </location>
</feature>
<name>A0ABD1KRC2_9TELE</name>
<evidence type="ECO:0000313" key="8">
    <source>
        <dbReference type="EMBL" id="KAL2101693.1"/>
    </source>
</evidence>
<evidence type="ECO:0000256" key="3">
    <source>
        <dbReference type="ARBA" id="ARBA00022692"/>
    </source>
</evidence>
<dbReference type="InterPro" id="IPR036834">
    <property type="entry name" value="Bcl-2-like_sf"/>
</dbReference>